<evidence type="ECO:0000256" key="4">
    <source>
        <dbReference type="ARBA" id="ARBA00022692"/>
    </source>
</evidence>
<organism evidence="9 10">
    <name type="scientific">Virgibacillus kekensis</name>
    <dbReference type="NCBI Taxonomy" id="202261"/>
    <lineage>
        <taxon>Bacteria</taxon>
        <taxon>Bacillati</taxon>
        <taxon>Bacillota</taxon>
        <taxon>Bacilli</taxon>
        <taxon>Bacillales</taxon>
        <taxon>Bacillaceae</taxon>
        <taxon>Virgibacillus</taxon>
    </lineage>
</organism>
<feature type="transmembrane region" description="Helical" evidence="7">
    <location>
        <begin position="222"/>
        <end position="241"/>
    </location>
</feature>
<feature type="transmembrane region" description="Helical" evidence="7">
    <location>
        <begin position="108"/>
        <end position="131"/>
    </location>
</feature>
<feature type="transmembrane region" description="Helical" evidence="7">
    <location>
        <begin position="315"/>
        <end position="333"/>
    </location>
</feature>
<feature type="domain" description="Major facilitator superfamily (MFS) profile" evidence="8">
    <location>
        <begin position="18"/>
        <end position="405"/>
    </location>
</feature>
<evidence type="ECO:0000256" key="2">
    <source>
        <dbReference type="ARBA" id="ARBA00022448"/>
    </source>
</evidence>
<dbReference type="Gene3D" id="1.20.1250.20">
    <property type="entry name" value="MFS general substrate transporter like domains"/>
    <property type="match status" value="1"/>
</dbReference>
<comment type="caution">
    <text evidence="9">The sequence shown here is derived from an EMBL/GenBank/DDBJ whole genome shotgun (WGS) entry which is preliminary data.</text>
</comment>
<feature type="transmembrane region" description="Helical" evidence="7">
    <location>
        <begin position="143"/>
        <end position="166"/>
    </location>
</feature>
<feature type="transmembrane region" description="Helical" evidence="7">
    <location>
        <begin position="172"/>
        <end position="193"/>
    </location>
</feature>
<keyword evidence="10" id="KW-1185">Reference proteome</keyword>
<keyword evidence="3" id="KW-1003">Cell membrane</keyword>
<evidence type="ECO:0000256" key="7">
    <source>
        <dbReference type="SAM" id="Phobius"/>
    </source>
</evidence>
<dbReference type="Pfam" id="PF07690">
    <property type="entry name" value="MFS_1"/>
    <property type="match status" value="1"/>
</dbReference>
<evidence type="ECO:0000256" key="3">
    <source>
        <dbReference type="ARBA" id="ARBA00022475"/>
    </source>
</evidence>
<feature type="transmembrane region" description="Helical" evidence="7">
    <location>
        <begin position="353"/>
        <end position="377"/>
    </location>
</feature>
<dbReference type="InterPro" id="IPR036259">
    <property type="entry name" value="MFS_trans_sf"/>
</dbReference>
<keyword evidence="6 7" id="KW-0472">Membrane</keyword>
<keyword evidence="2" id="KW-0813">Transport</keyword>
<evidence type="ECO:0000259" key="8">
    <source>
        <dbReference type="PROSITE" id="PS50850"/>
    </source>
</evidence>
<evidence type="ECO:0000313" key="9">
    <source>
        <dbReference type="EMBL" id="MFC4559242.1"/>
    </source>
</evidence>
<dbReference type="InterPro" id="IPR020846">
    <property type="entry name" value="MFS_dom"/>
</dbReference>
<feature type="transmembrane region" description="Helical" evidence="7">
    <location>
        <begin position="383"/>
        <end position="401"/>
    </location>
</feature>
<dbReference type="PANTHER" id="PTHR23517">
    <property type="entry name" value="RESISTANCE PROTEIN MDTM, PUTATIVE-RELATED-RELATED"/>
    <property type="match status" value="1"/>
</dbReference>
<accession>A0ABV9DLK6</accession>
<dbReference type="InterPro" id="IPR011701">
    <property type="entry name" value="MFS"/>
</dbReference>
<evidence type="ECO:0000313" key="10">
    <source>
        <dbReference type="Proteomes" id="UP001595989"/>
    </source>
</evidence>
<dbReference type="EMBL" id="JBHSFU010000007">
    <property type="protein sequence ID" value="MFC4559242.1"/>
    <property type="molecule type" value="Genomic_DNA"/>
</dbReference>
<gene>
    <name evidence="9" type="ORF">ACFO3D_13670</name>
</gene>
<dbReference type="PROSITE" id="PS50850">
    <property type="entry name" value="MFS"/>
    <property type="match status" value="1"/>
</dbReference>
<dbReference type="SUPFAM" id="SSF103473">
    <property type="entry name" value="MFS general substrate transporter"/>
    <property type="match status" value="1"/>
</dbReference>
<comment type="subcellular location">
    <subcellularLocation>
        <location evidence="1">Cell membrane</location>
        <topology evidence="1">Multi-pass membrane protein</topology>
    </subcellularLocation>
</comment>
<keyword evidence="5 7" id="KW-1133">Transmembrane helix</keyword>
<proteinExistence type="predicted"/>
<feature type="transmembrane region" description="Helical" evidence="7">
    <location>
        <begin position="55"/>
        <end position="73"/>
    </location>
</feature>
<feature type="transmembrane region" description="Helical" evidence="7">
    <location>
        <begin position="289"/>
        <end position="309"/>
    </location>
</feature>
<dbReference type="InterPro" id="IPR050171">
    <property type="entry name" value="MFS_Transporters"/>
</dbReference>
<dbReference type="Proteomes" id="UP001595989">
    <property type="component" value="Unassembled WGS sequence"/>
</dbReference>
<feature type="transmembrane region" description="Helical" evidence="7">
    <location>
        <begin position="12"/>
        <end position="35"/>
    </location>
</feature>
<dbReference type="PANTHER" id="PTHR23517:SF3">
    <property type="entry name" value="INTEGRAL MEMBRANE TRANSPORT PROTEIN"/>
    <property type="match status" value="1"/>
</dbReference>
<evidence type="ECO:0000256" key="5">
    <source>
        <dbReference type="ARBA" id="ARBA00022989"/>
    </source>
</evidence>
<evidence type="ECO:0000256" key="6">
    <source>
        <dbReference type="ARBA" id="ARBA00023136"/>
    </source>
</evidence>
<feature type="transmembrane region" description="Helical" evidence="7">
    <location>
        <begin position="261"/>
        <end position="282"/>
    </location>
</feature>
<keyword evidence="4 7" id="KW-0812">Transmembrane</keyword>
<protein>
    <submittedName>
        <fullName evidence="9">MDR family MFS transporter</fullName>
    </submittedName>
</protein>
<dbReference type="RefSeq" id="WP_390296983.1">
    <property type="nucleotide sequence ID" value="NZ_JBHSFU010000007.1"/>
</dbReference>
<name>A0ABV9DLK6_9BACI</name>
<feature type="transmembrane region" description="Helical" evidence="7">
    <location>
        <begin position="85"/>
        <end position="102"/>
    </location>
</feature>
<reference evidence="10" key="1">
    <citation type="journal article" date="2019" name="Int. J. Syst. Evol. Microbiol.">
        <title>The Global Catalogue of Microorganisms (GCM) 10K type strain sequencing project: providing services to taxonomists for standard genome sequencing and annotation.</title>
        <authorList>
            <consortium name="The Broad Institute Genomics Platform"/>
            <consortium name="The Broad Institute Genome Sequencing Center for Infectious Disease"/>
            <person name="Wu L."/>
            <person name="Ma J."/>
        </authorList>
    </citation>
    <scope>NUCLEOTIDE SEQUENCE [LARGE SCALE GENOMIC DNA]</scope>
    <source>
        <strain evidence="10">CGMCC 4.7426</strain>
    </source>
</reference>
<evidence type="ECO:0000256" key="1">
    <source>
        <dbReference type="ARBA" id="ARBA00004651"/>
    </source>
</evidence>
<dbReference type="CDD" id="cd17329">
    <property type="entry name" value="MFS_MdtH_MDR_like"/>
    <property type="match status" value="1"/>
</dbReference>
<sequence>MKRLTLKIKTAYIQLPGVVWALLAANLVFVTTRFMVMPFMAIYFSDKFNMTPAEVGILIGISPLSSMLFSIWGGRLGDKIGVHRIFPFALIIPAISLIGYVASSNYYVIGVCAAIAGVGWAIFNSSSNAILSLETPEEHIEKVFSYSYWGTNLGGVIGPLIGVSILGAGTSGYPILLFSAVLIGIAVTMASVFKAKGKNSPAQKTTEEQDGTHPKESVFRQLIKNGVLVWMTISYFLIFFTEAQQDSNIAQFFSDSFENGVQLFGILLSMIMTIIVVMQPVVAQFIDRVNVKLILAIGCVLDITGYTILIFNHTVWVWFMSFAIITVGELIMVPKMQGIIAKAAPDHLKATYFSVVSMGGNSAYMLGPWIGGILLTFGSIESLLTLLVIVSATQLFTLLLGSRAHGRRKHGQINENTLNGTH</sequence>